<evidence type="ECO:0000256" key="2">
    <source>
        <dbReference type="ARBA" id="ARBA00023002"/>
    </source>
</evidence>
<dbReference type="Pfam" id="PF02615">
    <property type="entry name" value="Ldh_2"/>
    <property type="match status" value="1"/>
</dbReference>
<evidence type="ECO:0000313" key="4">
    <source>
        <dbReference type="Proteomes" id="UP000053941"/>
    </source>
</evidence>
<sequence length="335" mass="34150">MAISVDKALLHATSLLVKAGVNEINSAKTARAIVTSDVWGNPSHGLMRLPFYLQRLTQGGVNPKAELKVISEFGSTISLDGQDGLGHWQLLDGAQIGVDKARQHGISLVSIANSSHCGALGVYLYPALDAKMISMIFTNGPAVMPAVGGNSPILSTSPIACAIPSNPPMIIDLSTSAVARGKIASAAKAGGSIPQGWAVDEKGEAITDAKQALMGMLAPLGGAKGFALGLMVESLSAGLSGGALSRAVPDMFNPDDDKKAQGISHTVITINPASIGKDSKDGLDGLAASITASGGRVPGSKRVSPNNLGSGEITLADAVISDLNSWSQKLGLENI</sequence>
<dbReference type="SUPFAM" id="SSF89733">
    <property type="entry name" value="L-sulfolactate dehydrogenase-like"/>
    <property type="match status" value="1"/>
</dbReference>
<dbReference type="AlphaFoldDB" id="A0A0R2NZE0"/>
<organism evidence="3 4">
    <name type="scientific">Actinobacteria bacterium BACL2 MAG-120802-bin41</name>
    <dbReference type="NCBI Taxonomy" id="1655568"/>
    <lineage>
        <taxon>Bacteria</taxon>
        <taxon>Bacillati</taxon>
        <taxon>Actinomycetota</taxon>
        <taxon>Actinomycetes</taxon>
        <taxon>Actinomycetes incertae sedis</taxon>
        <taxon>ac1 cluster</taxon>
    </lineage>
</organism>
<dbReference type="InterPro" id="IPR036111">
    <property type="entry name" value="Mal/L-sulfo/L-lacto_DH-like_sf"/>
</dbReference>
<comment type="similarity">
    <text evidence="1">Belongs to the LDH2/MDH2 oxidoreductase family.</text>
</comment>
<accession>A0A0R2NZE0</accession>
<dbReference type="GO" id="GO:0016491">
    <property type="term" value="F:oxidoreductase activity"/>
    <property type="evidence" value="ECO:0007669"/>
    <property type="project" value="UniProtKB-KW"/>
</dbReference>
<evidence type="ECO:0000313" key="3">
    <source>
        <dbReference type="EMBL" id="KRO31304.1"/>
    </source>
</evidence>
<dbReference type="PANTHER" id="PTHR11091:SF0">
    <property type="entry name" value="MALATE DEHYDROGENASE"/>
    <property type="match status" value="1"/>
</dbReference>
<dbReference type="InterPro" id="IPR003767">
    <property type="entry name" value="Malate/L-lactate_DH-like"/>
</dbReference>
<gene>
    <name evidence="3" type="ORF">ABR60_04175</name>
</gene>
<evidence type="ECO:0000256" key="1">
    <source>
        <dbReference type="ARBA" id="ARBA00006056"/>
    </source>
</evidence>
<reference evidence="3 4" key="1">
    <citation type="submission" date="2015-10" db="EMBL/GenBank/DDBJ databases">
        <title>Metagenome-Assembled Genomes uncover a global brackish microbiome.</title>
        <authorList>
            <person name="Hugerth L.W."/>
            <person name="Larsson J."/>
            <person name="Alneberg J."/>
            <person name="Lindh M.V."/>
            <person name="Legrand C."/>
            <person name="Pinhassi J."/>
            <person name="Andersson A.F."/>
        </authorList>
    </citation>
    <scope>NUCLEOTIDE SEQUENCE [LARGE SCALE GENOMIC DNA]</scope>
    <source>
        <strain evidence="3">BACL2 MAG-120802-bin41</strain>
    </source>
</reference>
<dbReference type="Gene3D" id="1.10.1530.10">
    <property type="match status" value="1"/>
</dbReference>
<protein>
    <submittedName>
        <fullName evidence="3">Lactate dehydrogenase</fullName>
    </submittedName>
</protein>
<dbReference type="InterPro" id="IPR043143">
    <property type="entry name" value="Mal/L-sulf/L-lact_DH-like_NADP"/>
</dbReference>
<comment type="caution">
    <text evidence="3">The sequence shown here is derived from an EMBL/GenBank/DDBJ whole genome shotgun (WGS) entry which is preliminary data.</text>
</comment>
<dbReference type="PANTHER" id="PTHR11091">
    <property type="entry name" value="OXIDOREDUCTASE-RELATED"/>
    <property type="match status" value="1"/>
</dbReference>
<proteinExistence type="inferred from homology"/>
<dbReference type="Proteomes" id="UP000053941">
    <property type="component" value="Unassembled WGS sequence"/>
</dbReference>
<dbReference type="EMBL" id="LIAS01000006">
    <property type="protein sequence ID" value="KRO31304.1"/>
    <property type="molecule type" value="Genomic_DNA"/>
</dbReference>
<dbReference type="Gene3D" id="3.30.1370.60">
    <property type="entry name" value="Hypothetical oxidoreductase yiak, domain 2"/>
    <property type="match status" value="1"/>
</dbReference>
<name>A0A0R2NZE0_9ACTN</name>
<dbReference type="InterPro" id="IPR043144">
    <property type="entry name" value="Mal/L-sulf/L-lact_DH-like_ah"/>
</dbReference>
<keyword evidence="2" id="KW-0560">Oxidoreductase</keyword>